<sequence>MKRNPDEEDSGASKLSEPAAEESAEGQENFDPFSPAGNVSSDDEELLELEAPRPANTSTSHALVLSEEPHVAPESSAPTPVAPEASAPTRSPRALKKKKTRMGVAGKEEIATGSLLTPLLDDPLMKEMVDIGSRFIGFHDKAESLREGLHLAEKRANDLEKKLMASEKARKRLKKMLLVSKIFGKDCRQRFLER</sequence>
<protein>
    <submittedName>
        <fullName evidence="3">Uncharacterized protein</fullName>
    </submittedName>
</protein>
<keyword evidence="1" id="KW-0175">Coiled coil</keyword>
<dbReference type="EMBL" id="JAUUTY010000007">
    <property type="protein sequence ID" value="KAK1608836.1"/>
    <property type="molecule type" value="Genomic_DNA"/>
</dbReference>
<reference evidence="3" key="1">
    <citation type="submission" date="2023-07" db="EMBL/GenBank/DDBJ databases">
        <title>A chromosome-level genome assembly of Lolium multiflorum.</title>
        <authorList>
            <person name="Chen Y."/>
            <person name="Copetti D."/>
            <person name="Kolliker R."/>
            <person name="Studer B."/>
        </authorList>
    </citation>
    <scope>NUCLEOTIDE SEQUENCE</scope>
    <source>
        <strain evidence="3">02402/16</strain>
        <tissue evidence="3">Leaf</tissue>
    </source>
</reference>
<evidence type="ECO:0000256" key="2">
    <source>
        <dbReference type="SAM" id="MobiDB-lite"/>
    </source>
</evidence>
<feature type="coiled-coil region" evidence="1">
    <location>
        <begin position="142"/>
        <end position="176"/>
    </location>
</feature>
<evidence type="ECO:0000313" key="4">
    <source>
        <dbReference type="Proteomes" id="UP001231189"/>
    </source>
</evidence>
<organism evidence="3 4">
    <name type="scientific">Lolium multiflorum</name>
    <name type="common">Italian ryegrass</name>
    <name type="synonym">Lolium perenne subsp. multiflorum</name>
    <dbReference type="NCBI Taxonomy" id="4521"/>
    <lineage>
        <taxon>Eukaryota</taxon>
        <taxon>Viridiplantae</taxon>
        <taxon>Streptophyta</taxon>
        <taxon>Embryophyta</taxon>
        <taxon>Tracheophyta</taxon>
        <taxon>Spermatophyta</taxon>
        <taxon>Magnoliopsida</taxon>
        <taxon>Liliopsida</taxon>
        <taxon>Poales</taxon>
        <taxon>Poaceae</taxon>
        <taxon>BOP clade</taxon>
        <taxon>Pooideae</taxon>
        <taxon>Poodae</taxon>
        <taxon>Poeae</taxon>
        <taxon>Poeae Chloroplast Group 2 (Poeae type)</taxon>
        <taxon>Loliodinae</taxon>
        <taxon>Loliinae</taxon>
        <taxon>Lolium</taxon>
    </lineage>
</organism>
<gene>
    <name evidence="3" type="ORF">QYE76_032509</name>
</gene>
<evidence type="ECO:0000313" key="3">
    <source>
        <dbReference type="EMBL" id="KAK1608836.1"/>
    </source>
</evidence>
<feature type="region of interest" description="Disordered" evidence="2">
    <location>
        <begin position="1"/>
        <end position="105"/>
    </location>
</feature>
<dbReference type="Proteomes" id="UP001231189">
    <property type="component" value="Unassembled WGS sequence"/>
</dbReference>
<comment type="caution">
    <text evidence="3">The sequence shown here is derived from an EMBL/GenBank/DDBJ whole genome shotgun (WGS) entry which is preliminary data.</text>
</comment>
<feature type="compositionally biased region" description="Acidic residues" evidence="2">
    <location>
        <begin position="1"/>
        <end position="10"/>
    </location>
</feature>
<name>A0AAD8QTU6_LOLMU</name>
<accession>A0AAD8QTU6</accession>
<proteinExistence type="predicted"/>
<dbReference type="AlphaFoldDB" id="A0AAD8QTU6"/>
<evidence type="ECO:0000256" key="1">
    <source>
        <dbReference type="SAM" id="Coils"/>
    </source>
</evidence>
<keyword evidence="4" id="KW-1185">Reference proteome</keyword>